<protein>
    <submittedName>
        <fullName evidence="8">Chemotaxis protein</fullName>
    </submittedName>
</protein>
<reference evidence="8 9" key="1">
    <citation type="submission" date="2018-06" db="EMBL/GenBank/DDBJ databases">
        <title>Draft genome sequences of nine Vibrio sp. clinical isolates from across the United States representing the closest known relative of Vibrio cholerae.</title>
        <authorList>
            <person name="Islam M.T."/>
            <person name="Liang K."/>
            <person name="Im M.S."/>
            <person name="Winkjer J."/>
            <person name="Busby S."/>
            <person name="Batra D."/>
            <person name="Rowe L."/>
            <person name="Tarr C.L."/>
            <person name="Boucher Y."/>
        </authorList>
    </citation>
    <scope>NUCLEOTIDE SEQUENCE [LARGE SCALE GENOMIC DNA]</scope>
    <source>
        <strain evidence="8 9">2016V-1111</strain>
    </source>
</reference>
<dbReference type="CDD" id="cd11386">
    <property type="entry name" value="MCP_signal"/>
    <property type="match status" value="1"/>
</dbReference>
<dbReference type="InterPro" id="IPR035965">
    <property type="entry name" value="PAS-like_dom_sf"/>
</dbReference>
<dbReference type="SMART" id="SM00283">
    <property type="entry name" value="MA"/>
    <property type="match status" value="1"/>
</dbReference>
<dbReference type="Gene3D" id="3.30.450.20">
    <property type="entry name" value="PAS domain"/>
    <property type="match status" value="1"/>
</dbReference>
<dbReference type="CDD" id="cd00130">
    <property type="entry name" value="PAS"/>
    <property type="match status" value="1"/>
</dbReference>
<keyword evidence="6" id="KW-0472">Membrane</keyword>
<keyword evidence="6" id="KW-0812">Transmembrane</keyword>
<dbReference type="SUPFAM" id="SSF55785">
    <property type="entry name" value="PYP-like sensor domain (PAS domain)"/>
    <property type="match status" value="1"/>
</dbReference>
<gene>
    <name evidence="8" type="ORF">DLR69_13870</name>
</gene>
<dbReference type="InterPro" id="IPR013655">
    <property type="entry name" value="PAS_fold_3"/>
</dbReference>
<dbReference type="NCBIfam" id="TIGR00229">
    <property type="entry name" value="sensory_box"/>
    <property type="match status" value="1"/>
</dbReference>
<evidence type="ECO:0000256" key="1">
    <source>
        <dbReference type="ARBA" id="ARBA00004370"/>
    </source>
</evidence>
<dbReference type="EMBL" id="QKKR01000028">
    <property type="protein sequence ID" value="RBM53102.1"/>
    <property type="molecule type" value="Genomic_DNA"/>
</dbReference>
<dbReference type="Pfam" id="PF00015">
    <property type="entry name" value="MCPsignal"/>
    <property type="match status" value="1"/>
</dbReference>
<dbReference type="PRINTS" id="PR00260">
    <property type="entry name" value="CHEMTRNSDUCR"/>
</dbReference>
<evidence type="ECO:0000313" key="8">
    <source>
        <dbReference type="EMBL" id="RBM53102.1"/>
    </source>
</evidence>
<evidence type="ECO:0000256" key="4">
    <source>
        <dbReference type="PROSITE-ProRule" id="PRU00284"/>
    </source>
</evidence>
<dbReference type="InterPro" id="IPR004089">
    <property type="entry name" value="MCPsignal_dom"/>
</dbReference>
<dbReference type="SUPFAM" id="SSF58104">
    <property type="entry name" value="Methyl-accepting chemotaxis protein (MCP) signaling domain"/>
    <property type="match status" value="1"/>
</dbReference>
<feature type="domain" description="Methyl-accepting transducer" evidence="7">
    <location>
        <begin position="245"/>
        <end position="481"/>
    </location>
</feature>
<keyword evidence="6" id="KW-1133">Transmembrane helix</keyword>
<dbReference type="InterPro" id="IPR000014">
    <property type="entry name" value="PAS"/>
</dbReference>
<dbReference type="PANTHER" id="PTHR32089">
    <property type="entry name" value="METHYL-ACCEPTING CHEMOTAXIS PROTEIN MCPB"/>
    <property type="match status" value="1"/>
</dbReference>
<feature type="compositionally biased region" description="Polar residues" evidence="5">
    <location>
        <begin position="255"/>
        <end position="269"/>
    </location>
</feature>
<feature type="transmembrane region" description="Helical" evidence="6">
    <location>
        <begin position="149"/>
        <end position="166"/>
    </location>
</feature>
<dbReference type="Gene3D" id="1.10.287.950">
    <property type="entry name" value="Methyl-accepting chemotaxis protein"/>
    <property type="match status" value="1"/>
</dbReference>
<evidence type="ECO:0000256" key="6">
    <source>
        <dbReference type="SAM" id="Phobius"/>
    </source>
</evidence>
<organism evidence="8 9">
    <name type="scientific">Vibrio paracholerae</name>
    <dbReference type="NCBI Taxonomy" id="650003"/>
    <lineage>
        <taxon>Bacteria</taxon>
        <taxon>Pseudomonadati</taxon>
        <taxon>Pseudomonadota</taxon>
        <taxon>Gammaproteobacteria</taxon>
        <taxon>Vibrionales</taxon>
        <taxon>Vibrionaceae</taxon>
        <taxon>Vibrio</taxon>
    </lineage>
</organism>
<dbReference type="InterPro" id="IPR004090">
    <property type="entry name" value="Chemotax_Me-accpt_rcpt"/>
</dbReference>
<proteinExistence type="inferred from homology"/>
<evidence type="ECO:0000256" key="2">
    <source>
        <dbReference type="ARBA" id="ARBA00023224"/>
    </source>
</evidence>
<dbReference type="PANTHER" id="PTHR32089:SF112">
    <property type="entry name" value="LYSOZYME-LIKE PROTEIN-RELATED"/>
    <property type="match status" value="1"/>
</dbReference>
<comment type="caution">
    <text evidence="8">The sequence shown here is derived from an EMBL/GenBank/DDBJ whole genome shotgun (WGS) entry which is preliminary data.</text>
</comment>
<evidence type="ECO:0000256" key="5">
    <source>
        <dbReference type="SAM" id="MobiDB-lite"/>
    </source>
</evidence>
<comment type="similarity">
    <text evidence="3">Belongs to the methyl-accepting chemotaxis (MCP) protein family.</text>
</comment>
<feature type="region of interest" description="Disordered" evidence="5">
    <location>
        <begin position="252"/>
        <end position="271"/>
    </location>
</feature>
<keyword evidence="9" id="KW-1185">Reference proteome</keyword>
<accession>A0ABX9FJC8</accession>
<name>A0ABX9FJC8_9VIBR</name>
<dbReference type="PROSITE" id="PS50111">
    <property type="entry name" value="CHEMOTAXIS_TRANSDUC_2"/>
    <property type="match status" value="1"/>
</dbReference>
<evidence type="ECO:0000256" key="3">
    <source>
        <dbReference type="ARBA" id="ARBA00029447"/>
    </source>
</evidence>
<sequence>MRNNQPVTQKEVTYPAHFNLLSITTLSSHIKYASKEFCDVAGYTLDELINQPHNMVRHPDMPPEAFKDMWEHLKAGKSWMGMVKNRCKNGDHYWVDAFASPIKENGKVVEYQSVRLCPSRQHVDNADKLYKQIKAGKTPWQLKMPRTRLWQRLGAGFVIAAGLSFLSDLLLAGSGIPAMLLLTIIMTYSFTRRLEALSEEARKVFDNPLMELVYNGQVDDISEIKLALKMRQSEINAIVGRIQDSSLQIGEAAKKSSNNSGSTAVNLDSQTRETEQVAAAITEMNITANEIAQNAQAASDATSNAQSAAREGMKAVETTVEAMNDMATQLGQASTVIEQLASQSATIGQVMEVIRSIAEQTNLLALNAAIEAARAGDQGRGFAVVADEVRKLAQRSTESTEEIQEIITSIQTSTKNAVNAIEQGNKLSSSCVDSANLSGGKLTTLLSQISDIAMRNEQIATAVEEMAKVTEDMNRSVQSISDVSISTLELAEGTRNECEHLVENLTSQANLVRQFRRL</sequence>
<comment type="subcellular location">
    <subcellularLocation>
        <location evidence="1">Membrane</location>
    </subcellularLocation>
</comment>
<dbReference type="RefSeq" id="WP_113593718.1">
    <property type="nucleotide sequence ID" value="NZ_CAWNVX010000029.1"/>
</dbReference>
<evidence type="ECO:0000313" key="9">
    <source>
        <dbReference type="Proteomes" id="UP000252488"/>
    </source>
</evidence>
<evidence type="ECO:0000259" key="7">
    <source>
        <dbReference type="PROSITE" id="PS50111"/>
    </source>
</evidence>
<dbReference type="Pfam" id="PF08447">
    <property type="entry name" value="PAS_3"/>
    <property type="match status" value="1"/>
</dbReference>
<dbReference type="Proteomes" id="UP000252488">
    <property type="component" value="Unassembled WGS sequence"/>
</dbReference>
<keyword evidence="2 4" id="KW-0807">Transducer</keyword>